<keyword evidence="3" id="KW-0052">Apoplast</keyword>
<comment type="caution">
    <text evidence="10">The sequence shown here is derived from an EMBL/GenBank/DDBJ whole genome shotgun (WGS) entry which is preliminary data.</text>
</comment>
<evidence type="ECO:0000256" key="8">
    <source>
        <dbReference type="SAM" id="MobiDB-lite"/>
    </source>
</evidence>
<dbReference type="EMBL" id="JAYMYR010000008">
    <property type="protein sequence ID" value="KAK7346535.1"/>
    <property type="molecule type" value="Genomic_DNA"/>
</dbReference>
<evidence type="ECO:0000256" key="6">
    <source>
        <dbReference type="ARBA" id="ARBA00022729"/>
    </source>
</evidence>
<dbReference type="PANTHER" id="PTHR33348">
    <property type="entry name" value="PRECURSOR OF CEP5"/>
    <property type="match status" value="1"/>
</dbReference>
<proteinExistence type="inferred from homology"/>
<evidence type="ECO:0008006" key="12">
    <source>
        <dbReference type="Google" id="ProtNLM"/>
    </source>
</evidence>
<name>A0AAN9QQK0_PHACN</name>
<evidence type="ECO:0000256" key="4">
    <source>
        <dbReference type="ARBA" id="ARBA00022525"/>
    </source>
</evidence>
<dbReference type="InterPro" id="IPR033250">
    <property type="entry name" value="CEP"/>
</dbReference>
<feature type="signal peptide" evidence="9">
    <location>
        <begin position="1"/>
        <end position="28"/>
    </location>
</feature>
<dbReference type="GO" id="GO:1901371">
    <property type="term" value="P:regulation of leaf morphogenesis"/>
    <property type="evidence" value="ECO:0007669"/>
    <property type="project" value="TreeGrafter"/>
</dbReference>
<dbReference type="GO" id="GO:2000280">
    <property type="term" value="P:regulation of root development"/>
    <property type="evidence" value="ECO:0007669"/>
    <property type="project" value="TreeGrafter"/>
</dbReference>
<gene>
    <name evidence="10" type="ORF">VNO80_21056</name>
</gene>
<dbReference type="GO" id="GO:0048364">
    <property type="term" value="P:root development"/>
    <property type="evidence" value="ECO:0007669"/>
    <property type="project" value="InterPro"/>
</dbReference>
<evidence type="ECO:0000256" key="7">
    <source>
        <dbReference type="ARBA" id="ARBA00023278"/>
    </source>
</evidence>
<dbReference type="GO" id="GO:1902025">
    <property type="term" value="P:nitrate import"/>
    <property type="evidence" value="ECO:0007669"/>
    <property type="project" value="TreeGrafter"/>
</dbReference>
<evidence type="ECO:0000256" key="5">
    <source>
        <dbReference type="ARBA" id="ARBA00022702"/>
    </source>
</evidence>
<keyword evidence="7" id="KW-0379">Hydroxylation</keyword>
<feature type="chain" id="PRO_5043040966" description="Encoded peptide" evidence="9">
    <location>
        <begin position="29"/>
        <end position="89"/>
    </location>
</feature>
<reference evidence="10 11" key="1">
    <citation type="submission" date="2024-01" db="EMBL/GenBank/DDBJ databases">
        <title>The genomes of 5 underutilized Papilionoideae crops provide insights into root nodulation and disease resistanc.</title>
        <authorList>
            <person name="Jiang F."/>
        </authorList>
    </citation>
    <scope>NUCLEOTIDE SEQUENCE [LARGE SCALE GENOMIC DNA]</scope>
    <source>
        <strain evidence="10">JINMINGXINNONG_FW02</strain>
        <tissue evidence="10">Leaves</tissue>
    </source>
</reference>
<keyword evidence="6 9" id="KW-0732">Signal</keyword>
<feature type="region of interest" description="Disordered" evidence="8">
    <location>
        <begin position="42"/>
        <end position="63"/>
    </location>
</feature>
<protein>
    <recommendedName>
        <fullName evidence="12">Encoded peptide</fullName>
    </recommendedName>
</protein>
<dbReference type="AlphaFoldDB" id="A0AAN9QQK0"/>
<keyword evidence="11" id="KW-1185">Reference proteome</keyword>
<dbReference type="GO" id="GO:0005179">
    <property type="term" value="F:hormone activity"/>
    <property type="evidence" value="ECO:0007669"/>
    <property type="project" value="UniProtKB-KW"/>
</dbReference>
<evidence type="ECO:0000313" key="11">
    <source>
        <dbReference type="Proteomes" id="UP001374584"/>
    </source>
</evidence>
<dbReference type="GO" id="GO:0006995">
    <property type="term" value="P:cellular response to nitrogen starvation"/>
    <property type="evidence" value="ECO:0007669"/>
    <property type="project" value="UniProtKB-ARBA"/>
</dbReference>
<sequence length="89" mass="10158">MENTRLPNMAFVLFLFFILHHQSLFVQGRFLRSPLCEECSKHQNNSMSGDGISDHEVQQEGSRRVEYEVDDFRPTTPGHSPGVGHSINN</sequence>
<dbReference type="Proteomes" id="UP001374584">
    <property type="component" value="Unassembled WGS sequence"/>
</dbReference>
<keyword evidence="4" id="KW-0964">Secreted</keyword>
<feature type="compositionally biased region" description="Basic and acidic residues" evidence="8">
    <location>
        <begin position="52"/>
        <end position="63"/>
    </location>
</feature>
<evidence type="ECO:0000256" key="2">
    <source>
        <dbReference type="ARBA" id="ARBA00008963"/>
    </source>
</evidence>
<evidence type="ECO:0000256" key="1">
    <source>
        <dbReference type="ARBA" id="ARBA00004271"/>
    </source>
</evidence>
<accession>A0AAN9QQK0</accession>
<dbReference type="GO" id="GO:0048046">
    <property type="term" value="C:apoplast"/>
    <property type="evidence" value="ECO:0007669"/>
    <property type="project" value="UniProtKB-SubCell"/>
</dbReference>
<dbReference type="PANTHER" id="PTHR33348:SF7">
    <property type="entry name" value="PRECURSOR OF CEP11-RELATED"/>
    <property type="match status" value="1"/>
</dbReference>
<organism evidence="10 11">
    <name type="scientific">Phaseolus coccineus</name>
    <name type="common">Scarlet runner bean</name>
    <name type="synonym">Phaseolus multiflorus</name>
    <dbReference type="NCBI Taxonomy" id="3886"/>
    <lineage>
        <taxon>Eukaryota</taxon>
        <taxon>Viridiplantae</taxon>
        <taxon>Streptophyta</taxon>
        <taxon>Embryophyta</taxon>
        <taxon>Tracheophyta</taxon>
        <taxon>Spermatophyta</taxon>
        <taxon>Magnoliopsida</taxon>
        <taxon>eudicotyledons</taxon>
        <taxon>Gunneridae</taxon>
        <taxon>Pentapetalae</taxon>
        <taxon>rosids</taxon>
        <taxon>fabids</taxon>
        <taxon>Fabales</taxon>
        <taxon>Fabaceae</taxon>
        <taxon>Papilionoideae</taxon>
        <taxon>50 kb inversion clade</taxon>
        <taxon>NPAAA clade</taxon>
        <taxon>indigoferoid/millettioid clade</taxon>
        <taxon>Phaseoleae</taxon>
        <taxon>Phaseolus</taxon>
    </lineage>
</organism>
<evidence type="ECO:0000256" key="3">
    <source>
        <dbReference type="ARBA" id="ARBA00022523"/>
    </source>
</evidence>
<keyword evidence="5" id="KW-0372">Hormone</keyword>
<comment type="subcellular location">
    <subcellularLocation>
        <location evidence="1">Secreted</location>
        <location evidence="1">Extracellular space</location>
        <location evidence="1">Apoplast</location>
    </subcellularLocation>
</comment>
<evidence type="ECO:0000256" key="9">
    <source>
        <dbReference type="SAM" id="SignalP"/>
    </source>
</evidence>
<comment type="similarity">
    <text evidence="2">Belongs to the C-terminally encoded plant signaling peptide (CEP) family.</text>
</comment>
<evidence type="ECO:0000313" key="10">
    <source>
        <dbReference type="EMBL" id="KAK7346535.1"/>
    </source>
</evidence>